<dbReference type="Proteomes" id="UP000823775">
    <property type="component" value="Unassembled WGS sequence"/>
</dbReference>
<sequence length="107" mass="11964">MGESTSGLKSGVHFSNHITWPSISIDLLNQKFANQSVFALFRHESIVVVGFENYRSNAIECFDSFFFPCFYFHSLSEAPVAAPPASPSEGASAPMGNRRKRLLYDER</sequence>
<dbReference type="EMBL" id="JACEIK010004300">
    <property type="protein sequence ID" value="MCD9644959.1"/>
    <property type="molecule type" value="Genomic_DNA"/>
</dbReference>
<reference evidence="2 3" key="1">
    <citation type="journal article" date="2021" name="BMC Genomics">
        <title>Datura genome reveals duplications of psychoactive alkaloid biosynthetic genes and high mutation rate following tissue culture.</title>
        <authorList>
            <person name="Rajewski A."/>
            <person name="Carter-House D."/>
            <person name="Stajich J."/>
            <person name="Litt A."/>
        </authorList>
    </citation>
    <scope>NUCLEOTIDE SEQUENCE [LARGE SCALE GENOMIC DNA]</scope>
    <source>
        <strain evidence="2">AR-01</strain>
    </source>
</reference>
<comment type="caution">
    <text evidence="2">The sequence shown here is derived from an EMBL/GenBank/DDBJ whole genome shotgun (WGS) entry which is preliminary data.</text>
</comment>
<accession>A0ABS8VE31</accession>
<protein>
    <submittedName>
        <fullName evidence="2">Uncharacterized protein</fullName>
    </submittedName>
</protein>
<evidence type="ECO:0000256" key="1">
    <source>
        <dbReference type="SAM" id="MobiDB-lite"/>
    </source>
</evidence>
<keyword evidence="3" id="KW-1185">Reference proteome</keyword>
<gene>
    <name evidence="2" type="ORF">HAX54_033585</name>
</gene>
<organism evidence="2 3">
    <name type="scientific">Datura stramonium</name>
    <name type="common">Jimsonweed</name>
    <name type="synonym">Common thornapple</name>
    <dbReference type="NCBI Taxonomy" id="4076"/>
    <lineage>
        <taxon>Eukaryota</taxon>
        <taxon>Viridiplantae</taxon>
        <taxon>Streptophyta</taxon>
        <taxon>Embryophyta</taxon>
        <taxon>Tracheophyta</taxon>
        <taxon>Spermatophyta</taxon>
        <taxon>Magnoliopsida</taxon>
        <taxon>eudicotyledons</taxon>
        <taxon>Gunneridae</taxon>
        <taxon>Pentapetalae</taxon>
        <taxon>asterids</taxon>
        <taxon>lamiids</taxon>
        <taxon>Solanales</taxon>
        <taxon>Solanaceae</taxon>
        <taxon>Solanoideae</taxon>
        <taxon>Datureae</taxon>
        <taxon>Datura</taxon>
    </lineage>
</organism>
<evidence type="ECO:0000313" key="3">
    <source>
        <dbReference type="Proteomes" id="UP000823775"/>
    </source>
</evidence>
<name>A0ABS8VE31_DATST</name>
<proteinExistence type="predicted"/>
<evidence type="ECO:0000313" key="2">
    <source>
        <dbReference type="EMBL" id="MCD9644959.1"/>
    </source>
</evidence>
<feature type="region of interest" description="Disordered" evidence="1">
    <location>
        <begin position="79"/>
        <end position="107"/>
    </location>
</feature>